<organism evidence="2 3">
    <name type="scientific">Paraliobacillus quinghaiensis</name>
    <dbReference type="NCBI Taxonomy" id="470815"/>
    <lineage>
        <taxon>Bacteria</taxon>
        <taxon>Bacillati</taxon>
        <taxon>Bacillota</taxon>
        <taxon>Bacilli</taxon>
        <taxon>Bacillales</taxon>
        <taxon>Bacillaceae</taxon>
        <taxon>Paraliobacillus</taxon>
    </lineage>
</organism>
<dbReference type="RefSeq" id="WP_117152483.1">
    <property type="nucleotide sequence ID" value="NZ_BMLG01000001.1"/>
</dbReference>
<keyword evidence="1" id="KW-0812">Transmembrane</keyword>
<accession>A0A917TD65</accession>
<dbReference type="OrthoDB" id="1937886at2"/>
<dbReference type="AlphaFoldDB" id="A0A917TD65"/>
<protein>
    <submittedName>
        <fullName evidence="2">Uncharacterized protein</fullName>
    </submittedName>
</protein>
<dbReference type="Proteomes" id="UP000618460">
    <property type="component" value="Unassembled WGS sequence"/>
</dbReference>
<name>A0A917TD65_9BACI</name>
<feature type="transmembrane region" description="Helical" evidence="1">
    <location>
        <begin position="65"/>
        <end position="85"/>
    </location>
</feature>
<evidence type="ECO:0000313" key="3">
    <source>
        <dbReference type="Proteomes" id="UP000618460"/>
    </source>
</evidence>
<keyword evidence="1" id="KW-1133">Transmembrane helix</keyword>
<reference evidence="2" key="2">
    <citation type="submission" date="2020-09" db="EMBL/GenBank/DDBJ databases">
        <authorList>
            <person name="Sun Q."/>
            <person name="Zhou Y."/>
        </authorList>
    </citation>
    <scope>NUCLEOTIDE SEQUENCE</scope>
    <source>
        <strain evidence="2">CGMCC 1.6333</strain>
    </source>
</reference>
<evidence type="ECO:0000313" key="2">
    <source>
        <dbReference type="EMBL" id="GGM18356.1"/>
    </source>
</evidence>
<sequence length="103" mass="12020">MRKLNKEYMMWSLLFCIVIPIFIPSNFSNEGMGNYSFGFPLKYITIYQREPNSMWFLENFFNGNAGLAINIVPFALNVFIVYLVVKSVADKIYKKKDLDSNVK</sequence>
<dbReference type="EMBL" id="BMLG01000001">
    <property type="protein sequence ID" value="GGM18356.1"/>
    <property type="molecule type" value="Genomic_DNA"/>
</dbReference>
<proteinExistence type="predicted"/>
<gene>
    <name evidence="2" type="ORF">GCM10011351_00170</name>
</gene>
<keyword evidence="1" id="KW-0472">Membrane</keyword>
<reference evidence="2" key="1">
    <citation type="journal article" date="2014" name="Int. J. Syst. Evol. Microbiol.">
        <title>Complete genome sequence of Corynebacterium casei LMG S-19264T (=DSM 44701T), isolated from a smear-ripened cheese.</title>
        <authorList>
            <consortium name="US DOE Joint Genome Institute (JGI-PGF)"/>
            <person name="Walter F."/>
            <person name="Albersmeier A."/>
            <person name="Kalinowski J."/>
            <person name="Ruckert C."/>
        </authorList>
    </citation>
    <scope>NUCLEOTIDE SEQUENCE</scope>
    <source>
        <strain evidence="2">CGMCC 1.6333</strain>
    </source>
</reference>
<evidence type="ECO:0000256" key="1">
    <source>
        <dbReference type="SAM" id="Phobius"/>
    </source>
</evidence>
<comment type="caution">
    <text evidence="2">The sequence shown here is derived from an EMBL/GenBank/DDBJ whole genome shotgun (WGS) entry which is preliminary data.</text>
</comment>
<keyword evidence="3" id="KW-1185">Reference proteome</keyword>